<evidence type="ECO:0000313" key="9">
    <source>
        <dbReference type="Proteomes" id="UP000275461"/>
    </source>
</evidence>
<evidence type="ECO:0000256" key="6">
    <source>
        <dbReference type="ARBA" id="ARBA00023136"/>
    </source>
</evidence>
<name>A0A498CE16_9GAMM</name>
<keyword evidence="3" id="KW-1003">Cell membrane</keyword>
<accession>A0A498CE16</accession>
<feature type="transmembrane region" description="Helical" evidence="7">
    <location>
        <begin position="75"/>
        <end position="96"/>
    </location>
</feature>
<dbReference type="GO" id="GO:0005886">
    <property type="term" value="C:plasma membrane"/>
    <property type="evidence" value="ECO:0007669"/>
    <property type="project" value="UniProtKB-SubCell"/>
</dbReference>
<keyword evidence="9" id="KW-1185">Reference proteome</keyword>
<evidence type="ECO:0000256" key="7">
    <source>
        <dbReference type="RuleBase" id="RU362048"/>
    </source>
</evidence>
<dbReference type="OrthoDB" id="21094at2"/>
<evidence type="ECO:0000256" key="3">
    <source>
        <dbReference type="ARBA" id="ARBA00022475"/>
    </source>
</evidence>
<comment type="caution">
    <text evidence="8">The sequence shown here is derived from an EMBL/GenBank/DDBJ whole genome shotgun (WGS) entry which is preliminary data.</text>
</comment>
<feature type="transmembrane region" description="Helical" evidence="7">
    <location>
        <begin position="151"/>
        <end position="172"/>
    </location>
</feature>
<dbReference type="Pfam" id="PF01914">
    <property type="entry name" value="MarC"/>
    <property type="match status" value="1"/>
</dbReference>
<dbReference type="PANTHER" id="PTHR33508">
    <property type="entry name" value="UPF0056 MEMBRANE PROTEIN YHCE"/>
    <property type="match status" value="1"/>
</dbReference>
<evidence type="ECO:0000313" key="8">
    <source>
        <dbReference type="EMBL" id="RLK50541.1"/>
    </source>
</evidence>
<evidence type="ECO:0000256" key="5">
    <source>
        <dbReference type="ARBA" id="ARBA00022989"/>
    </source>
</evidence>
<feature type="transmembrane region" description="Helical" evidence="7">
    <location>
        <begin position="6"/>
        <end position="35"/>
    </location>
</feature>
<dbReference type="InterPro" id="IPR002771">
    <property type="entry name" value="Multi_antbiot-R_MarC"/>
</dbReference>
<sequence>MLVLLEYLIITFVAVFVIVNPLTTSFVFMALLPTASVKRRRAIARRATIIATALFFLFATLGGLIFQIFGITLAAFRIAGGLILFGVAMAMIRQTLPKEAEAAEQARSDEGRITDDVSVIPLAIPFISGPGSIATVMILTSEAPTIYHTALVYLAVLTCTITCYFAMIYSRYIVKFLGETGKEILTKIFGLILAVLAIQFVINGVSDAVTGYMLDYNLLDGAEVQDPRAIERWDLRDELPRPDAPEPE</sequence>
<dbReference type="AlphaFoldDB" id="A0A498CE16"/>
<proteinExistence type="inferred from homology"/>
<gene>
    <name evidence="8" type="ORF">DFR31_0444</name>
</gene>
<evidence type="ECO:0000256" key="4">
    <source>
        <dbReference type="ARBA" id="ARBA00022692"/>
    </source>
</evidence>
<dbReference type="PANTHER" id="PTHR33508:SF1">
    <property type="entry name" value="UPF0056 MEMBRANE PROTEIN YHCE"/>
    <property type="match status" value="1"/>
</dbReference>
<keyword evidence="6 7" id="KW-0472">Membrane</keyword>
<evidence type="ECO:0000256" key="2">
    <source>
        <dbReference type="ARBA" id="ARBA00009784"/>
    </source>
</evidence>
<organism evidence="8 9">
    <name type="scientific">Alkalispirillum mobile</name>
    <dbReference type="NCBI Taxonomy" id="85925"/>
    <lineage>
        <taxon>Bacteria</taxon>
        <taxon>Pseudomonadati</taxon>
        <taxon>Pseudomonadota</taxon>
        <taxon>Gammaproteobacteria</taxon>
        <taxon>Chromatiales</taxon>
        <taxon>Ectothiorhodospiraceae</taxon>
        <taxon>Alkalispirillum</taxon>
    </lineage>
</organism>
<dbReference type="EMBL" id="RCDA01000001">
    <property type="protein sequence ID" value="RLK50541.1"/>
    <property type="molecule type" value="Genomic_DNA"/>
</dbReference>
<comment type="subcellular location">
    <subcellularLocation>
        <location evidence="1 7">Cell membrane</location>
        <topology evidence="1 7">Multi-pass membrane protein</topology>
    </subcellularLocation>
</comment>
<dbReference type="Proteomes" id="UP000275461">
    <property type="component" value="Unassembled WGS sequence"/>
</dbReference>
<evidence type="ECO:0000256" key="1">
    <source>
        <dbReference type="ARBA" id="ARBA00004651"/>
    </source>
</evidence>
<comment type="similarity">
    <text evidence="2 7">Belongs to the UPF0056 (MarC) family.</text>
</comment>
<reference evidence="8 9" key="1">
    <citation type="submission" date="2018-10" db="EMBL/GenBank/DDBJ databases">
        <title>Genomic Encyclopedia of Type Strains, Phase IV (KMG-IV): sequencing the most valuable type-strain genomes for metagenomic binning, comparative biology and taxonomic classification.</title>
        <authorList>
            <person name="Goeker M."/>
        </authorList>
    </citation>
    <scope>NUCLEOTIDE SEQUENCE [LARGE SCALE GENOMIC DNA]</scope>
    <source>
        <strain evidence="8 9">DSM 12769</strain>
    </source>
</reference>
<feature type="transmembrane region" description="Helical" evidence="7">
    <location>
        <begin position="47"/>
        <end position="69"/>
    </location>
</feature>
<dbReference type="RefSeq" id="WP_121441024.1">
    <property type="nucleotide sequence ID" value="NZ_RCDA01000001.1"/>
</dbReference>
<keyword evidence="4 7" id="KW-0812">Transmembrane</keyword>
<dbReference type="NCBIfam" id="TIGR00427">
    <property type="entry name" value="NAAT family transporter"/>
    <property type="match status" value="1"/>
</dbReference>
<keyword evidence="5 7" id="KW-1133">Transmembrane helix</keyword>
<feature type="transmembrane region" description="Helical" evidence="7">
    <location>
        <begin position="117"/>
        <end position="139"/>
    </location>
</feature>
<feature type="transmembrane region" description="Helical" evidence="7">
    <location>
        <begin position="184"/>
        <end position="202"/>
    </location>
</feature>
<protein>
    <recommendedName>
        <fullName evidence="7">UPF0056 membrane protein</fullName>
    </recommendedName>
</protein>